<dbReference type="AlphaFoldDB" id="A0A7H0LHG5"/>
<dbReference type="RefSeq" id="WP_187761441.1">
    <property type="nucleotide sequence ID" value="NZ_CP061038.1"/>
</dbReference>
<evidence type="ECO:0000313" key="3">
    <source>
        <dbReference type="EMBL" id="QNQ09118.1"/>
    </source>
</evidence>
<dbReference type="Proteomes" id="UP000516148">
    <property type="component" value="Chromosome"/>
</dbReference>
<evidence type="ECO:0000256" key="1">
    <source>
        <dbReference type="ARBA" id="ARBA00005701"/>
    </source>
</evidence>
<gene>
    <name evidence="3" type="ORF">H3Z74_20945</name>
</gene>
<keyword evidence="4" id="KW-1185">Reference proteome</keyword>
<proteinExistence type="inferred from homology"/>
<protein>
    <submittedName>
        <fullName evidence="3">DUF1674 domain-containing protein</fullName>
    </submittedName>
</protein>
<evidence type="ECO:0000256" key="2">
    <source>
        <dbReference type="SAM" id="MobiDB-lite"/>
    </source>
</evidence>
<feature type="compositionally biased region" description="Basic and acidic residues" evidence="2">
    <location>
        <begin position="24"/>
        <end position="35"/>
    </location>
</feature>
<dbReference type="KEGG" id="spap:H3Z74_20945"/>
<dbReference type="EMBL" id="CP061038">
    <property type="protein sequence ID" value="QNQ09118.1"/>
    <property type="molecule type" value="Genomic_DNA"/>
</dbReference>
<feature type="region of interest" description="Disordered" evidence="2">
    <location>
        <begin position="1"/>
        <end position="47"/>
    </location>
</feature>
<reference evidence="3 4" key="1">
    <citation type="submission" date="2020-09" db="EMBL/GenBank/DDBJ databases">
        <title>Sphingomonas sp., a new species isolated from pork steak.</title>
        <authorList>
            <person name="Heidler von Heilborn D."/>
        </authorList>
    </citation>
    <scope>NUCLEOTIDE SEQUENCE [LARGE SCALE GENOMIC DNA]</scope>
    <source>
        <strain evidence="4">S8-3T</strain>
    </source>
</reference>
<sequence length="60" mass="6528">MAQRPPHVKPPAYLSKNPPVPAPDPKENAQSRADDPPADPLGLNPVRYGDWELKGVAVDF</sequence>
<name>A0A7H0LHG5_9SPHN</name>
<dbReference type="InterPro" id="IPR012875">
    <property type="entry name" value="SDHF4"/>
</dbReference>
<dbReference type="Pfam" id="PF07896">
    <property type="entry name" value="DUF1674"/>
    <property type="match status" value="1"/>
</dbReference>
<evidence type="ECO:0000313" key="4">
    <source>
        <dbReference type="Proteomes" id="UP000516148"/>
    </source>
</evidence>
<organism evidence="3 4">
    <name type="scientific">Sphingomonas alpina</name>
    <dbReference type="NCBI Taxonomy" id="653931"/>
    <lineage>
        <taxon>Bacteria</taxon>
        <taxon>Pseudomonadati</taxon>
        <taxon>Pseudomonadota</taxon>
        <taxon>Alphaproteobacteria</taxon>
        <taxon>Sphingomonadales</taxon>
        <taxon>Sphingomonadaceae</taxon>
        <taxon>Sphingomonas</taxon>
    </lineage>
</organism>
<accession>A0A7H0LHG5</accession>
<comment type="similarity">
    <text evidence="1">Belongs to the SDHAF4 family.</text>
</comment>